<evidence type="ECO:0000256" key="3">
    <source>
        <dbReference type="ARBA" id="ARBA00022801"/>
    </source>
</evidence>
<dbReference type="InterPro" id="IPR029058">
    <property type="entry name" value="AB_hydrolase_fold"/>
</dbReference>
<sequence>MSRTPALTLRATAVSLSVALVAALAAILAPAAGLPGVHAPQASAQQRCPAVAVIAARGSGQNTQVVPTTYSGGASWTSNGWEGETIRAYLRHAEGRYRATHGGASLMNDVEVIGLEPRYYPAVYPAYDTPAIAVPATIAQAVGLAVQYAVPTLQMARAAGTQFLDSVNAGRAGVMQAINDYEASSGCRPGYILIGFSQGAMVLLEHEKELAARGQLAGVVYLGNPNTAPGDWSTVGVGGGGAGGVLGALPFNSKTAAGTGNRVNYCLPLDGICDLSIATLRGAEGNGGNHGRYFLQPSPWDDQVSDSLGRFVDQVRYG</sequence>
<feature type="chain" id="PRO_5043213614" evidence="5">
    <location>
        <begin position="32"/>
        <end position="318"/>
    </location>
</feature>
<dbReference type="PANTHER" id="PTHR33630">
    <property type="entry name" value="CUTINASE RV1984C-RELATED-RELATED"/>
    <property type="match status" value="1"/>
</dbReference>
<dbReference type="Proteomes" id="UP000336646">
    <property type="component" value="Unassembled WGS sequence"/>
</dbReference>
<protein>
    <submittedName>
        <fullName evidence="6">PE-PPE domain-containing protein</fullName>
    </submittedName>
</protein>
<dbReference type="RefSeq" id="WP_144690887.1">
    <property type="nucleotide sequence ID" value="NZ_JALXKN010000004.1"/>
</dbReference>
<comment type="caution">
    <text evidence="6">The sequence shown here is derived from an EMBL/GenBank/DDBJ whole genome shotgun (WGS) entry which is preliminary data.</text>
</comment>
<evidence type="ECO:0000313" key="7">
    <source>
        <dbReference type="Proteomes" id="UP000336646"/>
    </source>
</evidence>
<evidence type="ECO:0000256" key="4">
    <source>
        <dbReference type="ARBA" id="ARBA00023157"/>
    </source>
</evidence>
<dbReference type="OrthoDB" id="4457739at2"/>
<organism evidence="6 7">
    <name type="scientific">Corynebacterium sanguinis</name>
    <dbReference type="NCBI Taxonomy" id="2594913"/>
    <lineage>
        <taxon>Bacteria</taxon>
        <taxon>Bacillati</taxon>
        <taxon>Actinomycetota</taxon>
        <taxon>Actinomycetes</taxon>
        <taxon>Mycobacteriales</taxon>
        <taxon>Corynebacteriaceae</taxon>
        <taxon>Corynebacterium</taxon>
    </lineage>
</organism>
<evidence type="ECO:0000313" key="6">
    <source>
        <dbReference type="EMBL" id="TVS29224.1"/>
    </source>
</evidence>
<dbReference type="AlphaFoldDB" id="A0A6C1TY48"/>
<keyword evidence="3" id="KW-0378">Hydrolase</keyword>
<dbReference type="SUPFAM" id="SSF53474">
    <property type="entry name" value="alpha/beta-Hydrolases"/>
    <property type="match status" value="1"/>
</dbReference>
<keyword evidence="4" id="KW-1015">Disulfide bond</keyword>
<dbReference type="InterPro" id="IPR000675">
    <property type="entry name" value="Cutinase/axe"/>
</dbReference>
<evidence type="ECO:0000256" key="1">
    <source>
        <dbReference type="ARBA" id="ARBA00007534"/>
    </source>
</evidence>
<accession>A0A6C1TY48</accession>
<evidence type="ECO:0000256" key="2">
    <source>
        <dbReference type="ARBA" id="ARBA00022487"/>
    </source>
</evidence>
<dbReference type="EMBL" id="RXIR01000006">
    <property type="protein sequence ID" value="TVS29224.1"/>
    <property type="molecule type" value="Genomic_DNA"/>
</dbReference>
<evidence type="ECO:0000256" key="5">
    <source>
        <dbReference type="SAM" id="SignalP"/>
    </source>
</evidence>
<proteinExistence type="inferred from homology"/>
<gene>
    <name evidence="6" type="ORF">EKI59_04000</name>
</gene>
<feature type="signal peptide" evidence="5">
    <location>
        <begin position="1"/>
        <end position="31"/>
    </location>
</feature>
<comment type="similarity">
    <text evidence="1">Belongs to the cutinase family.</text>
</comment>
<keyword evidence="5" id="KW-0732">Signal</keyword>
<dbReference type="PANTHER" id="PTHR33630:SF9">
    <property type="entry name" value="CUTINASE 4"/>
    <property type="match status" value="1"/>
</dbReference>
<dbReference type="SMART" id="SM01110">
    <property type="entry name" value="Cutinase"/>
    <property type="match status" value="1"/>
</dbReference>
<name>A0A6C1TY48_9CORY</name>
<dbReference type="Gene3D" id="3.40.50.1820">
    <property type="entry name" value="alpha/beta hydrolase"/>
    <property type="match status" value="1"/>
</dbReference>
<dbReference type="GO" id="GO:0052689">
    <property type="term" value="F:carboxylic ester hydrolase activity"/>
    <property type="evidence" value="ECO:0007669"/>
    <property type="project" value="UniProtKB-KW"/>
</dbReference>
<reference evidence="6 7" key="1">
    <citation type="submission" date="2018-12" db="EMBL/GenBank/DDBJ databases">
        <title>Corynebacterium sanguinis sp. nov., a clinically-associated and environmental corynebacterium.</title>
        <authorList>
            <person name="Gonzales-Siles L."/>
            <person name="Jaen-Luchoro D."/>
            <person name="Cardew S."/>
            <person name="Inganas E."/>
            <person name="Ohlen M."/>
            <person name="Jensie-Markopolous S."/>
            <person name="Pinyeiro-Iglesias B."/>
            <person name="Molin K."/>
            <person name="Skovbjerg S."/>
            <person name="Svensson-Stadler L."/>
            <person name="Funke G."/>
            <person name="Moore E.R.B."/>
        </authorList>
    </citation>
    <scope>NUCLEOTIDE SEQUENCE [LARGE SCALE GENOMIC DNA]</scope>
    <source>
        <strain evidence="6 7">58734</strain>
    </source>
</reference>
<keyword evidence="2" id="KW-0719">Serine esterase</keyword>